<comment type="caution">
    <text evidence="3">The sequence shown here is derived from an EMBL/GenBank/DDBJ whole genome shotgun (WGS) entry which is preliminary data.</text>
</comment>
<dbReference type="InterPro" id="IPR038551">
    <property type="entry name" value="Ribosomal_eS26_sf"/>
</dbReference>
<protein>
    <recommendedName>
        <fullName evidence="4">30S ribosomal protein S26e</fullName>
    </recommendedName>
</protein>
<keyword evidence="1" id="KW-0689">Ribosomal protein</keyword>
<keyword evidence="2" id="KW-0687">Ribonucleoprotein</keyword>
<evidence type="ECO:0000256" key="2">
    <source>
        <dbReference type="ARBA" id="ARBA00023274"/>
    </source>
</evidence>
<sequence>MPKKRKSGGKSGSSKGHYARVQCSKCGRMVARSKAKAVTRRVSLVDSRMFAELKKTGTIIQTPSTKKYYC</sequence>
<evidence type="ECO:0000313" key="3">
    <source>
        <dbReference type="EMBL" id="KKL52491.1"/>
    </source>
</evidence>
<dbReference type="GO" id="GO:0003735">
    <property type="term" value="F:structural constituent of ribosome"/>
    <property type="evidence" value="ECO:0007669"/>
    <property type="project" value="InterPro"/>
</dbReference>
<evidence type="ECO:0008006" key="4">
    <source>
        <dbReference type="Google" id="ProtNLM"/>
    </source>
</evidence>
<accession>A0A0F9DFE4</accession>
<gene>
    <name evidence="3" type="ORF">LCGC14_2284910</name>
</gene>
<organism evidence="3">
    <name type="scientific">marine sediment metagenome</name>
    <dbReference type="NCBI Taxonomy" id="412755"/>
    <lineage>
        <taxon>unclassified sequences</taxon>
        <taxon>metagenomes</taxon>
        <taxon>ecological metagenomes</taxon>
    </lineage>
</organism>
<dbReference type="EMBL" id="LAZR01031872">
    <property type="protein sequence ID" value="KKL52491.1"/>
    <property type="molecule type" value="Genomic_DNA"/>
</dbReference>
<name>A0A0F9DFE4_9ZZZZ</name>
<dbReference type="GO" id="GO:0006412">
    <property type="term" value="P:translation"/>
    <property type="evidence" value="ECO:0007669"/>
    <property type="project" value="InterPro"/>
</dbReference>
<dbReference type="AlphaFoldDB" id="A0A0F9DFE4"/>
<dbReference type="GO" id="GO:1990904">
    <property type="term" value="C:ribonucleoprotein complex"/>
    <property type="evidence" value="ECO:0007669"/>
    <property type="project" value="UniProtKB-KW"/>
</dbReference>
<dbReference type="InterPro" id="IPR000892">
    <property type="entry name" value="Ribosomal_eS26"/>
</dbReference>
<feature type="non-terminal residue" evidence="3">
    <location>
        <position position="70"/>
    </location>
</feature>
<dbReference type="GO" id="GO:0005840">
    <property type="term" value="C:ribosome"/>
    <property type="evidence" value="ECO:0007669"/>
    <property type="project" value="UniProtKB-KW"/>
</dbReference>
<evidence type="ECO:0000256" key="1">
    <source>
        <dbReference type="ARBA" id="ARBA00022980"/>
    </source>
</evidence>
<reference evidence="3" key="1">
    <citation type="journal article" date="2015" name="Nature">
        <title>Complex archaea that bridge the gap between prokaryotes and eukaryotes.</title>
        <authorList>
            <person name="Spang A."/>
            <person name="Saw J.H."/>
            <person name="Jorgensen S.L."/>
            <person name="Zaremba-Niedzwiedzka K."/>
            <person name="Martijn J."/>
            <person name="Lind A.E."/>
            <person name="van Eijk R."/>
            <person name="Schleper C."/>
            <person name="Guy L."/>
            <person name="Ettema T.J."/>
        </authorList>
    </citation>
    <scope>NUCLEOTIDE SEQUENCE</scope>
</reference>
<dbReference type="Gene3D" id="3.30.1740.20">
    <property type="entry name" value="Ribosomal protein S26e"/>
    <property type="match status" value="1"/>
</dbReference>
<dbReference type="Pfam" id="PF01283">
    <property type="entry name" value="Ribosomal_S26e"/>
    <property type="match status" value="1"/>
</dbReference>
<proteinExistence type="predicted"/>